<dbReference type="GO" id="GO:0006355">
    <property type="term" value="P:regulation of DNA-templated transcription"/>
    <property type="evidence" value="ECO:0007669"/>
    <property type="project" value="InterPro"/>
</dbReference>
<dbReference type="Gene3D" id="1.10.10.10">
    <property type="entry name" value="Winged helix-like DNA-binding domain superfamily/Winged helix DNA-binding domain"/>
    <property type="match status" value="1"/>
</dbReference>
<evidence type="ECO:0000313" key="3">
    <source>
        <dbReference type="Proteomes" id="UP000295578"/>
    </source>
</evidence>
<dbReference type="InterPro" id="IPR036388">
    <property type="entry name" value="WH-like_DNA-bd_sf"/>
</dbReference>
<keyword evidence="3" id="KW-1185">Reference proteome</keyword>
<dbReference type="InterPro" id="IPR016032">
    <property type="entry name" value="Sig_transdc_resp-reg_C-effctor"/>
</dbReference>
<organism evidence="2 3">
    <name type="scientific">Actinomadura darangshiensis</name>
    <dbReference type="NCBI Taxonomy" id="705336"/>
    <lineage>
        <taxon>Bacteria</taxon>
        <taxon>Bacillati</taxon>
        <taxon>Actinomycetota</taxon>
        <taxon>Actinomycetes</taxon>
        <taxon>Streptosporangiales</taxon>
        <taxon>Thermomonosporaceae</taxon>
        <taxon>Actinomadura</taxon>
    </lineage>
</organism>
<dbReference type="InterPro" id="IPR000792">
    <property type="entry name" value="Tscrpt_reg_LuxR_C"/>
</dbReference>
<evidence type="ECO:0000313" key="2">
    <source>
        <dbReference type="EMBL" id="TDD73818.1"/>
    </source>
</evidence>
<dbReference type="AlphaFoldDB" id="A0A4R5ALL3"/>
<dbReference type="GO" id="GO:0003677">
    <property type="term" value="F:DNA binding"/>
    <property type="evidence" value="ECO:0007669"/>
    <property type="project" value="InterPro"/>
</dbReference>
<protein>
    <submittedName>
        <fullName evidence="2">LuxR family transcriptional regulator</fullName>
    </submittedName>
</protein>
<proteinExistence type="predicted"/>
<dbReference type="Pfam" id="PF00196">
    <property type="entry name" value="GerE"/>
    <property type="match status" value="1"/>
</dbReference>
<sequence length="189" mass="20949">MHLSAHDQERLAAVLATARHEVLSLVPTWPAALRDDHPHRRAAPTTRLVVSRHCGGQTTLQPGHAQIRLGGDFTTFLLVVDRKTALVRRNGPYIAPTIVQAAEVDRLVTVFTDHWDRSVPLTPFASRPMTELQLDIIRRLATGMTDQAAANALQISSRTVQRQVRDVMEQFGARSRLELGICLAAKDLV</sequence>
<dbReference type="RefSeq" id="WP_132200937.1">
    <property type="nucleotide sequence ID" value="NZ_SMKY01000178.1"/>
</dbReference>
<dbReference type="OrthoDB" id="3369460at2"/>
<dbReference type="SMART" id="SM00421">
    <property type="entry name" value="HTH_LUXR"/>
    <property type="match status" value="1"/>
</dbReference>
<evidence type="ECO:0000259" key="1">
    <source>
        <dbReference type="SMART" id="SM00421"/>
    </source>
</evidence>
<dbReference type="SUPFAM" id="SSF46894">
    <property type="entry name" value="C-terminal effector domain of the bipartite response regulators"/>
    <property type="match status" value="1"/>
</dbReference>
<feature type="domain" description="HTH luxR-type" evidence="1">
    <location>
        <begin position="126"/>
        <end position="183"/>
    </location>
</feature>
<accession>A0A4R5ALL3</accession>
<dbReference type="EMBL" id="SMKY01000178">
    <property type="protein sequence ID" value="TDD73818.1"/>
    <property type="molecule type" value="Genomic_DNA"/>
</dbReference>
<reference evidence="2 3" key="1">
    <citation type="submission" date="2019-03" db="EMBL/GenBank/DDBJ databases">
        <title>Draft genome sequences of novel Actinobacteria.</title>
        <authorList>
            <person name="Sahin N."/>
            <person name="Ay H."/>
            <person name="Saygin H."/>
        </authorList>
    </citation>
    <scope>NUCLEOTIDE SEQUENCE [LARGE SCALE GENOMIC DNA]</scope>
    <source>
        <strain evidence="2 3">DSM 45941</strain>
    </source>
</reference>
<gene>
    <name evidence="2" type="ORF">E1293_30440</name>
</gene>
<name>A0A4R5ALL3_9ACTN</name>
<comment type="caution">
    <text evidence="2">The sequence shown here is derived from an EMBL/GenBank/DDBJ whole genome shotgun (WGS) entry which is preliminary data.</text>
</comment>
<dbReference type="Proteomes" id="UP000295578">
    <property type="component" value="Unassembled WGS sequence"/>
</dbReference>